<evidence type="ECO:0000313" key="9">
    <source>
        <dbReference type="EMBL" id="RWS01088.1"/>
    </source>
</evidence>
<dbReference type="PRINTS" id="PR00106">
    <property type="entry name" value="DNAPOLB"/>
</dbReference>
<protein>
    <recommendedName>
        <fullName evidence="2">DNA-directed DNA polymerase</fullName>
        <ecNumber evidence="2">2.7.7.7</ecNumber>
    </recommendedName>
</protein>
<dbReference type="Gene3D" id="3.90.1600.10">
    <property type="entry name" value="Palm domain of DNA polymerase"/>
    <property type="match status" value="2"/>
</dbReference>
<evidence type="ECO:0000256" key="2">
    <source>
        <dbReference type="ARBA" id="ARBA00012417"/>
    </source>
</evidence>
<dbReference type="AlphaFoldDB" id="A0A443QDJ5"/>
<accession>A0A443QDJ5</accession>
<dbReference type="Pfam" id="PF00136">
    <property type="entry name" value="DNA_pol_B"/>
    <property type="match status" value="1"/>
</dbReference>
<dbReference type="InterPro" id="IPR017964">
    <property type="entry name" value="DNA-dir_DNA_pol_B_CS"/>
</dbReference>
<dbReference type="EMBL" id="NCKU01009878">
    <property type="protein sequence ID" value="RWS01088.1"/>
    <property type="molecule type" value="Genomic_DNA"/>
</dbReference>
<evidence type="ECO:0000313" key="10">
    <source>
        <dbReference type="Proteomes" id="UP000285301"/>
    </source>
</evidence>
<comment type="caution">
    <text evidence="9">The sequence shown here is derived from an EMBL/GenBank/DDBJ whole genome shotgun (WGS) entry which is preliminary data.</text>
</comment>
<dbReference type="InterPro" id="IPR006134">
    <property type="entry name" value="DNA-dir_DNA_pol_B_multi_dom"/>
</dbReference>
<evidence type="ECO:0000259" key="8">
    <source>
        <dbReference type="Pfam" id="PF00136"/>
    </source>
</evidence>
<keyword evidence="5" id="KW-0239">DNA-directed DNA polymerase</keyword>
<dbReference type="GO" id="GO:0006261">
    <property type="term" value="P:DNA-templated DNA replication"/>
    <property type="evidence" value="ECO:0007669"/>
    <property type="project" value="TreeGrafter"/>
</dbReference>
<dbReference type="OrthoDB" id="2156839at2759"/>
<keyword evidence="6" id="KW-0238">DNA-binding</keyword>
<dbReference type="EC" id="2.7.7.7" evidence="2"/>
<sequence length="605" mass="71162">MSRIGGLVFLKKEGVYKKVTSLDFNHMYPSIMSTFNISYSTSFSVTIENYEKNKNRFDSETNATESSLSGFKCISFKKPVSALSKGLKYLIRIRESENSSQFLKRFLKLLSNACYGIHNYRILNENSMKTYSNKLSNELNSCINIKLIESNLSTFSRDNEVKTKNFFFNNAAADATVMMGRAILQEAINFFESSKYDVFYGDTDGIFISNLNIENIDLKTIQSHLREKFHFDDEKNFSLKIENTYPMLAIFAKKRYIGLTENDQVIVKGLTKMMSENFRQFFLKLLKLISFDSIFKSREEIQLEICNEFERISEKNKKFHNLCTYINLDRYNDSRTILLSDCLKYFKRLPHQKNRNLSKFVKVSSYIKIKNYSDIFAYCHEEEFDESKHQLCKDYIFSSDSRAVLLQDALNAIDDNSYMTDLLNFLSDEFYRNFRLESSNQNETLESAVFDLTLENAEIDAFVLMQTFLDSRINTEIKEYITKLKYFIQKTSQKHLNYEGKIEMQRNAIEIRLIYEEDEGNLYVSPPIKTKHFNYIIIHSNDCLFDFLTLLFVVNFEVYENSEKKKEITKIINYLKENKEKKLIIKSNLGVFTYMNTNECLLSIY</sequence>
<keyword evidence="4" id="KW-0548">Nucleotidyltransferase</keyword>
<dbReference type="InterPro" id="IPR050240">
    <property type="entry name" value="DNA_pol_type-B"/>
</dbReference>
<dbReference type="GO" id="GO:0003887">
    <property type="term" value="F:DNA-directed DNA polymerase activity"/>
    <property type="evidence" value="ECO:0007669"/>
    <property type="project" value="UniProtKB-KW"/>
</dbReference>
<keyword evidence="3" id="KW-0808">Transferase</keyword>
<evidence type="ECO:0000256" key="1">
    <source>
        <dbReference type="ARBA" id="ARBA00005755"/>
    </source>
</evidence>
<evidence type="ECO:0000256" key="6">
    <source>
        <dbReference type="ARBA" id="ARBA00023125"/>
    </source>
</evidence>
<dbReference type="STRING" id="1965070.A0A443QDJ5"/>
<evidence type="ECO:0000256" key="5">
    <source>
        <dbReference type="ARBA" id="ARBA00022932"/>
    </source>
</evidence>
<comment type="catalytic activity">
    <reaction evidence="7">
        <text>DNA(n) + a 2'-deoxyribonucleoside 5'-triphosphate = DNA(n+1) + diphosphate</text>
        <dbReference type="Rhea" id="RHEA:22508"/>
        <dbReference type="Rhea" id="RHEA-COMP:17339"/>
        <dbReference type="Rhea" id="RHEA-COMP:17340"/>
        <dbReference type="ChEBI" id="CHEBI:33019"/>
        <dbReference type="ChEBI" id="CHEBI:61560"/>
        <dbReference type="ChEBI" id="CHEBI:173112"/>
        <dbReference type="EC" id="2.7.7.7"/>
    </reaction>
</comment>
<dbReference type="InterPro" id="IPR043502">
    <property type="entry name" value="DNA/RNA_pol_sf"/>
</dbReference>
<feature type="domain" description="DNA-directed DNA polymerase family B multifunctional" evidence="8">
    <location>
        <begin position="5"/>
        <end position="322"/>
    </location>
</feature>
<dbReference type="Proteomes" id="UP000285301">
    <property type="component" value="Unassembled WGS sequence"/>
</dbReference>
<dbReference type="PANTHER" id="PTHR10322">
    <property type="entry name" value="DNA POLYMERASE CATALYTIC SUBUNIT"/>
    <property type="match status" value="1"/>
</dbReference>
<organism evidence="9 10">
    <name type="scientific">Dinothrombium tinctorium</name>
    <dbReference type="NCBI Taxonomy" id="1965070"/>
    <lineage>
        <taxon>Eukaryota</taxon>
        <taxon>Metazoa</taxon>
        <taxon>Ecdysozoa</taxon>
        <taxon>Arthropoda</taxon>
        <taxon>Chelicerata</taxon>
        <taxon>Arachnida</taxon>
        <taxon>Acari</taxon>
        <taxon>Acariformes</taxon>
        <taxon>Trombidiformes</taxon>
        <taxon>Prostigmata</taxon>
        <taxon>Anystina</taxon>
        <taxon>Parasitengona</taxon>
        <taxon>Trombidioidea</taxon>
        <taxon>Trombidiidae</taxon>
        <taxon>Dinothrombium</taxon>
    </lineage>
</organism>
<keyword evidence="10" id="KW-1185">Reference proteome</keyword>
<comment type="similarity">
    <text evidence="1">Belongs to the DNA polymerase type-B family.</text>
</comment>
<dbReference type="InterPro" id="IPR006172">
    <property type="entry name" value="DNA-dir_DNA_pol_B"/>
</dbReference>
<dbReference type="GO" id="GO:0003677">
    <property type="term" value="F:DNA binding"/>
    <property type="evidence" value="ECO:0007669"/>
    <property type="project" value="UniProtKB-KW"/>
</dbReference>
<evidence type="ECO:0000256" key="3">
    <source>
        <dbReference type="ARBA" id="ARBA00022679"/>
    </source>
</evidence>
<dbReference type="SUPFAM" id="SSF56672">
    <property type="entry name" value="DNA/RNA polymerases"/>
    <property type="match status" value="1"/>
</dbReference>
<dbReference type="InterPro" id="IPR023211">
    <property type="entry name" value="DNA_pol_palm_dom_sf"/>
</dbReference>
<evidence type="ECO:0000256" key="4">
    <source>
        <dbReference type="ARBA" id="ARBA00022695"/>
    </source>
</evidence>
<name>A0A443QDJ5_9ACAR</name>
<reference evidence="9 10" key="1">
    <citation type="journal article" date="2018" name="Gigascience">
        <title>Genomes of trombidid mites reveal novel predicted allergens and laterally-transferred genes associated with secondary metabolism.</title>
        <authorList>
            <person name="Dong X."/>
            <person name="Chaisiri K."/>
            <person name="Xia D."/>
            <person name="Armstrong S.D."/>
            <person name="Fang Y."/>
            <person name="Donnelly M.J."/>
            <person name="Kadowaki T."/>
            <person name="McGarry J.W."/>
            <person name="Darby A.C."/>
            <person name="Makepeace B.L."/>
        </authorList>
    </citation>
    <scope>NUCLEOTIDE SEQUENCE [LARGE SCALE GENOMIC DNA]</scope>
    <source>
        <strain evidence="9">UoL-WK</strain>
    </source>
</reference>
<gene>
    <name evidence="9" type="ORF">B4U79_19169</name>
</gene>
<proteinExistence type="inferred from homology"/>
<dbReference type="PROSITE" id="PS00116">
    <property type="entry name" value="DNA_POLYMERASE_B"/>
    <property type="match status" value="1"/>
</dbReference>
<dbReference type="GO" id="GO:0000166">
    <property type="term" value="F:nucleotide binding"/>
    <property type="evidence" value="ECO:0007669"/>
    <property type="project" value="InterPro"/>
</dbReference>
<dbReference type="PANTHER" id="PTHR10322:SF23">
    <property type="entry name" value="DNA POLYMERASE DELTA CATALYTIC SUBUNIT"/>
    <property type="match status" value="1"/>
</dbReference>
<evidence type="ECO:0000256" key="7">
    <source>
        <dbReference type="ARBA" id="ARBA00049244"/>
    </source>
</evidence>